<evidence type="ECO:0000313" key="1">
    <source>
        <dbReference type="EMBL" id="KIP09262.1"/>
    </source>
</evidence>
<proteinExistence type="predicted"/>
<dbReference type="Proteomes" id="UP000053257">
    <property type="component" value="Unassembled WGS sequence"/>
</dbReference>
<gene>
    <name evidence="1" type="ORF">PHLGIDRAFT_338789</name>
</gene>
<evidence type="ECO:0000313" key="2">
    <source>
        <dbReference type="Proteomes" id="UP000053257"/>
    </source>
</evidence>
<dbReference type="EMBL" id="KN840468">
    <property type="protein sequence ID" value="KIP09262.1"/>
    <property type="molecule type" value="Genomic_DNA"/>
</dbReference>
<keyword evidence="2" id="KW-1185">Reference proteome</keyword>
<accession>A0A0C3SAJ7</accession>
<reference evidence="1 2" key="1">
    <citation type="journal article" date="2014" name="PLoS Genet.">
        <title>Analysis of the Phlebiopsis gigantea genome, transcriptome and secretome provides insight into its pioneer colonization strategies of wood.</title>
        <authorList>
            <person name="Hori C."/>
            <person name="Ishida T."/>
            <person name="Igarashi K."/>
            <person name="Samejima M."/>
            <person name="Suzuki H."/>
            <person name="Master E."/>
            <person name="Ferreira P."/>
            <person name="Ruiz-Duenas F.J."/>
            <person name="Held B."/>
            <person name="Canessa P."/>
            <person name="Larrondo L.F."/>
            <person name="Schmoll M."/>
            <person name="Druzhinina I.S."/>
            <person name="Kubicek C.P."/>
            <person name="Gaskell J.A."/>
            <person name="Kersten P."/>
            <person name="St John F."/>
            <person name="Glasner J."/>
            <person name="Sabat G."/>
            <person name="Splinter BonDurant S."/>
            <person name="Syed K."/>
            <person name="Yadav J."/>
            <person name="Mgbeahuruike A.C."/>
            <person name="Kovalchuk A."/>
            <person name="Asiegbu F.O."/>
            <person name="Lackner G."/>
            <person name="Hoffmeister D."/>
            <person name="Rencoret J."/>
            <person name="Gutierrez A."/>
            <person name="Sun H."/>
            <person name="Lindquist E."/>
            <person name="Barry K."/>
            <person name="Riley R."/>
            <person name="Grigoriev I.V."/>
            <person name="Henrissat B."/>
            <person name="Kues U."/>
            <person name="Berka R.M."/>
            <person name="Martinez A.T."/>
            <person name="Covert S.F."/>
            <person name="Blanchette R.A."/>
            <person name="Cullen D."/>
        </authorList>
    </citation>
    <scope>NUCLEOTIDE SEQUENCE [LARGE SCALE GENOMIC DNA]</scope>
    <source>
        <strain evidence="1 2">11061_1 CR5-6</strain>
    </source>
</reference>
<sequence>MRRATCPARCPWSWQRQLEGKVRRCTFRWRKARDSRAIGKSASRFCRCGGKEGACRMHVRWDEKLYGYVHPPEFARPHGRMRARSHGIPIAPAVFCECRTSSSHSPGRLSLSHSVHYKPFLVHDVTTTIRCHGKLCLSTTAADETSCVQVVSQNEGIPSEDHPREASWLYGPSPTHVWVNFEDLPAVTAWWRVRRGGLRGARPPPEKNWSYHQRQVCSPLYL</sequence>
<dbReference type="AlphaFoldDB" id="A0A0C3SAJ7"/>
<protein>
    <submittedName>
        <fullName evidence="1">Uncharacterized protein</fullName>
    </submittedName>
</protein>
<name>A0A0C3SAJ7_PHLG1</name>
<organism evidence="1 2">
    <name type="scientific">Phlebiopsis gigantea (strain 11061_1 CR5-6)</name>
    <name type="common">White-rot fungus</name>
    <name type="synonym">Peniophora gigantea</name>
    <dbReference type="NCBI Taxonomy" id="745531"/>
    <lineage>
        <taxon>Eukaryota</taxon>
        <taxon>Fungi</taxon>
        <taxon>Dikarya</taxon>
        <taxon>Basidiomycota</taxon>
        <taxon>Agaricomycotina</taxon>
        <taxon>Agaricomycetes</taxon>
        <taxon>Polyporales</taxon>
        <taxon>Phanerochaetaceae</taxon>
        <taxon>Phlebiopsis</taxon>
    </lineage>
</organism>
<dbReference type="HOGENOM" id="CLU_1245779_0_0_1"/>